<name>A0A248UD28_9HYPH</name>
<organism evidence="1 2">
    <name type="scientific">Ochrobactrum quorumnocens</name>
    <dbReference type="NCBI Taxonomy" id="271865"/>
    <lineage>
        <taxon>Bacteria</taxon>
        <taxon>Pseudomonadati</taxon>
        <taxon>Pseudomonadota</taxon>
        <taxon>Alphaproteobacteria</taxon>
        <taxon>Hyphomicrobiales</taxon>
        <taxon>Brucellaceae</taxon>
        <taxon>Brucella/Ochrobactrum group</taxon>
        <taxon>Ochrobactrum</taxon>
    </lineage>
</organism>
<evidence type="ECO:0000313" key="2">
    <source>
        <dbReference type="Proteomes" id="UP000215256"/>
    </source>
</evidence>
<proteinExistence type="predicted"/>
<evidence type="ECO:0000313" key="1">
    <source>
        <dbReference type="EMBL" id="ASV84727.1"/>
    </source>
</evidence>
<sequence>MEIYTNTSPFEEDTRNVAKLPHSILPDIKRVVFLSDTLYSWFLSMSPKIGFYF</sequence>
<accession>A0A248UD28</accession>
<dbReference type="KEGG" id="och:CES85_5523"/>
<dbReference type="Proteomes" id="UP000215256">
    <property type="component" value="Chromosome 2"/>
</dbReference>
<protein>
    <submittedName>
        <fullName evidence="1">Uncharacterized protein</fullName>
    </submittedName>
</protein>
<reference evidence="1 2" key="1">
    <citation type="submission" date="2017-07" db="EMBL/GenBank/DDBJ databases">
        <title>Phylogenetic study on the rhizospheric bacterium Ochrobactrum sp. A44.</title>
        <authorList>
            <person name="Krzyzanowska D.M."/>
            <person name="Ossowicki A."/>
            <person name="Rajewska M."/>
            <person name="Maciag T."/>
            <person name="Kaczynski Z."/>
            <person name="Czerwicka M."/>
            <person name="Jafra S."/>
        </authorList>
    </citation>
    <scope>NUCLEOTIDE SEQUENCE [LARGE SCALE GENOMIC DNA]</scope>
    <source>
        <strain evidence="1 2">A44</strain>
    </source>
</reference>
<gene>
    <name evidence="1" type="ORF">CES85_5523</name>
</gene>
<dbReference type="AlphaFoldDB" id="A0A248UD28"/>
<dbReference type="EMBL" id="CP022603">
    <property type="protein sequence ID" value="ASV84727.1"/>
    <property type="molecule type" value="Genomic_DNA"/>
</dbReference>